<proteinExistence type="predicted"/>
<dbReference type="EMBL" id="BMJS01000034">
    <property type="protein sequence ID" value="GGG05140.1"/>
    <property type="molecule type" value="Genomic_DNA"/>
</dbReference>
<keyword evidence="2" id="KW-1185">Reference proteome</keyword>
<evidence type="ECO:0000313" key="1">
    <source>
        <dbReference type="EMBL" id="GGG05140.1"/>
    </source>
</evidence>
<evidence type="ECO:0000313" key="2">
    <source>
        <dbReference type="Proteomes" id="UP000636949"/>
    </source>
</evidence>
<dbReference type="InterPro" id="IPR016032">
    <property type="entry name" value="Sig_transdc_resp-reg_C-effctor"/>
</dbReference>
<name>A0A8J2Z6H1_9GAMM</name>
<accession>A0A8J2Z6H1</accession>
<sequence>MTQHEYAFFEKDKLGRLVNINKQYLLYLGVEDEKELQGKSEVDIAELKPFHKIYSTGEKEARLLKGVSIQKELFYFSDKGPESIITTRTYLNLDKVEIRGFFFKIAKTPVTWDGKSLTIWNYFKPVKLSLLKFYVLTLKCRGHNNLEIANRIFRAESTVRNIVQDLYCLFEVYDFVTLTRYYDLGCWLNKLTIHLLSENF</sequence>
<protein>
    <submittedName>
        <fullName evidence="1">Uncharacterized protein</fullName>
    </submittedName>
</protein>
<dbReference type="GO" id="GO:0003677">
    <property type="term" value="F:DNA binding"/>
    <property type="evidence" value="ECO:0007669"/>
    <property type="project" value="InterPro"/>
</dbReference>
<dbReference type="Proteomes" id="UP000636949">
    <property type="component" value="Unassembled WGS sequence"/>
</dbReference>
<reference evidence="1" key="1">
    <citation type="journal article" date="2014" name="Int. J. Syst. Evol. Microbiol.">
        <title>Complete genome sequence of Corynebacterium casei LMG S-19264T (=DSM 44701T), isolated from a smear-ripened cheese.</title>
        <authorList>
            <consortium name="US DOE Joint Genome Institute (JGI-PGF)"/>
            <person name="Walter F."/>
            <person name="Albersmeier A."/>
            <person name="Kalinowski J."/>
            <person name="Ruckert C."/>
        </authorList>
    </citation>
    <scope>NUCLEOTIDE SEQUENCE</scope>
    <source>
        <strain evidence="1">CGMCC 1.15758</strain>
    </source>
</reference>
<dbReference type="GO" id="GO:0006355">
    <property type="term" value="P:regulation of DNA-templated transcription"/>
    <property type="evidence" value="ECO:0007669"/>
    <property type="project" value="InterPro"/>
</dbReference>
<organism evidence="1 2">
    <name type="scientific">Cysteiniphilum litorale</name>
    <dbReference type="NCBI Taxonomy" id="2056700"/>
    <lineage>
        <taxon>Bacteria</taxon>
        <taxon>Pseudomonadati</taxon>
        <taxon>Pseudomonadota</taxon>
        <taxon>Gammaproteobacteria</taxon>
        <taxon>Thiotrichales</taxon>
        <taxon>Fastidiosibacteraceae</taxon>
        <taxon>Cysteiniphilum</taxon>
    </lineage>
</organism>
<dbReference type="AlphaFoldDB" id="A0A8J2Z6H1"/>
<gene>
    <name evidence="1" type="ORF">GCM10010995_23240</name>
</gene>
<comment type="caution">
    <text evidence="1">The sequence shown here is derived from an EMBL/GenBank/DDBJ whole genome shotgun (WGS) entry which is preliminary data.</text>
</comment>
<dbReference type="RefSeq" id="WP_117003632.1">
    <property type="nucleotide sequence ID" value="NZ_BMJS01000034.1"/>
</dbReference>
<reference evidence="1" key="2">
    <citation type="submission" date="2020-09" db="EMBL/GenBank/DDBJ databases">
        <authorList>
            <person name="Sun Q."/>
            <person name="Zhou Y."/>
        </authorList>
    </citation>
    <scope>NUCLEOTIDE SEQUENCE</scope>
    <source>
        <strain evidence="1">CGMCC 1.15758</strain>
    </source>
</reference>
<dbReference type="SUPFAM" id="SSF46894">
    <property type="entry name" value="C-terminal effector domain of the bipartite response regulators"/>
    <property type="match status" value="1"/>
</dbReference>
<dbReference type="OrthoDB" id="4172435at2"/>